<evidence type="ECO:0000256" key="1">
    <source>
        <dbReference type="SAM" id="MobiDB-lite"/>
    </source>
</evidence>
<keyword evidence="5" id="KW-1185">Reference proteome</keyword>
<dbReference type="Pfam" id="PF14033">
    <property type="entry name" value="DUF4246"/>
    <property type="match status" value="1"/>
</dbReference>
<proteinExistence type="predicted"/>
<name>A0ABR3ZQM6_9PEZI</name>
<dbReference type="EMBL" id="JAWCUI010000005">
    <property type="protein sequence ID" value="KAL1902411.1"/>
    <property type="molecule type" value="Genomic_DNA"/>
</dbReference>
<comment type="caution">
    <text evidence="4">The sequence shown here is derived from an EMBL/GenBank/DDBJ whole genome shotgun (WGS) entry which is preliminary data.</text>
</comment>
<accession>A0ABR3ZQM6</accession>
<gene>
    <name evidence="4" type="ORF">Sste5346_001391</name>
</gene>
<evidence type="ECO:0008006" key="6">
    <source>
        <dbReference type="Google" id="ProtNLM"/>
    </source>
</evidence>
<evidence type="ECO:0000259" key="2">
    <source>
        <dbReference type="Pfam" id="PF14033"/>
    </source>
</evidence>
<evidence type="ECO:0000313" key="5">
    <source>
        <dbReference type="Proteomes" id="UP001583186"/>
    </source>
</evidence>
<evidence type="ECO:0000259" key="3">
    <source>
        <dbReference type="Pfam" id="PF21666"/>
    </source>
</evidence>
<feature type="region of interest" description="Disordered" evidence="1">
    <location>
        <begin position="316"/>
        <end position="343"/>
    </location>
</feature>
<sequence length="619" mass="70540">MSTAAGTPATTEAAAATSGADRIKLPGFGLPRNVGWGREDKKFPHALEMDGRGKLSKGVYLRERRMIEFINSITDKPQWEHKVFDEEIVAKWRAEAKAMEPVEENDVFMSDPMFDYCILELRDKAERLKKTGFVTALDAEVTIVKADNSVSDDLLADLKKCVSKLEDVPDHQKDWHPGSDNQVLDLLHPSLFPVVFGVTRALPTGTVPLDDAIAYTGRGELTENESLPRTHRKVYGVAQHQDLYQWLPSDVKIAQDGTANITSYINNLHPRDHKELYGVLEKFVAASVPLWEEVLTNWGDLRRYKFTSTNDEEDYYIPEGLVYEKPPRDPEDEEDEEEEEDPDDYLYTEEYQDWVEEHRILKFPEPDEFATFDAKTKSAERVHLTPTGDDAPLQFPNGLQVIFKLANIHLTPEKPSYAGGSWHIEGTLSERICATALYYYDEENITPSRLAFRQGIDEEEAIMYPMQSAYNSLESYLGVQQDGAAIQDLGSVLTRPGRLLAFPNVLQHRVGSFELEDKTKPGHRKILAMFLIDPHHRILSSANVPPQRKDWWSESVHDTPALNRLPNELFTQVIDMVDSFPMSWESAVAIRADLMKERSNFTEQQDGEYNDHTFSFCEH</sequence>
<reference evidence="4 5" key="1">
    <citation type="journal article" date="2024" name="IMA Fungus">
        <title>IMA Genome - F19 : A genome assembly and annotation guide to empower mycologists, including annotated draft genome sequences of Ceratocystis pirilliformis, Diaporthe australafricana, Fusarium ophioides, Paecilomyces lecythidis, and Sporothrix stenoceras.</title>
        <authorList>
            <person name="Aylward J."/>
            <person name="Wilson A.M."/>
            <person name="Visagie C.M."/>
            <person name="Spraker J."/>
            <person name="Barnes I."/>
            <person name="Buitendag C."/>
            <person name="Ceriani C."/>
            <person name="Del Mar Angel L."/>
            <person name="du Plessis D."/>
            <person name="Fuchs T."/>
            <person name="Gasser K."/>
            <person name="Kramer D."/>
            <person name="Li W."/>
            <person name="Munsamy K."/>
            <person name="Piso A."/>
            <person name="Price J.L."/>
            <person name="Sonnekus B."/>
            <person name="Thomas C."/>
            <person name="van der Nest A."/>
            <person name="van Dijk A."/>
            <person name="van Heerden A."/>
            <person name="van Vuuren N."/>
            <person name="Yilmaz N."/>
            <person name="Duong T.A."/>
            <person name="van der Merwe N.A."/>
            <person name="Wingfield M.J."/>
            <person name="Wingfield B.D."/>
        </authorList>
    </citation>
    <scope>NUCLEOTIDE SEQUENCE [LARGE SCALE GENOMIC DNA]</scope>
    <source>
        <strain evidence="4 5">CMW 5346</strain>
    </source>
</reference>
<feature type="compositionally biased region" description="Acidic residues" evidence="1">
    <location>
        <begin position="330"/>
        <end position="343"/>
    </location>
</feature>
<dbReference type="InterPro" id="IPR049192">
    <property type="entry name" value="DUF4246_C"/>
</dbReference>
<feature type="domain" description="DUF4246" evidence="3">
    <location>
        <begin position="25"/>
        <end position="95"/>
    </location>
</feature>
<dbReference type="Pfam" id="PF21666">
    <property type="entry name" value="DUF4246_N"/>
    <property type="match status" value="1"/>
</dbReference>
<dbReference type="PANTHER" id="PTHR33119">
    <property type="entry name" value="IFI3P"/>
    <property type="match status" value="1"/>
</dbReference>
<dbReference type="InterPro" id="IPR025340">
    <property type="entry name" value="DUF4246"/>
</dbReference>
<evidence type="ECO:0000313" key="4">
    <source>
        <dbReference type="EMBL" id="KAL1902411.1"/>
    </source>
</evidence>
<protein>
    <recommendedName>
        <fullName evidence="6">Duf1665 domain containing protein</fullName>
    </recommendedName>
</protein>
<dbReference type="InterPro" id="IPR049207">
    <property type="entry name" value="DUF4246_N"/>
</dbReference>
<dbReference type="Proteomes" id="UP001583186">
    <property type="component" value="Unassembled WGS sequence"/>
</dbReference>
<dbReference type="PANTHER" id="PTHR33119:SF1">
    <property type="entry name" value="FE2OG DIOXYGENASE DOMAIN-CONTAINING PROTEIN"/>
    <property type="match status" value="1"/>
</dbReference>
<organism evidence="4 5">
    <name type="scientific">Sporothrix stenoceras</name>
    <dbReference type="NCBI Taxonomy" id="5173"/>
    <lineage>
        <taxon>Eukaryota</taxon>
        <taxon>Fungi</taxon>
        <taxon>Dikarya</taxon>
        <taxon>Ascomycota</taxon>
        <taxon>Pezizomycotina</taxon>
        <taxon>Sordariomycetes</taxon>
        <taxon>Sordariomycetidae</taxon>
        <taxon>Ophiostomatales</taxon>
        <taxon>Ophiostomataceae</taxon>
        <taxon>Sporothrix</taxon>
    </lineage>
</organism>
<feature type="domain" description="DUF4246" evidence="2">
    <location>
        <begin position="112"/>
        <end position="554"/>
    </location>
</feature>